<proteinExistence type="predicted"/>
<gene>
    <name evidence="1" type="ordered locus">MCA2934</name>
</gene>
<dbReference type="Proteomes" id="UP000006821">
    <property type="component" value="Chromosome"/>
</dbReference>
<dbReference type="EMBL" id="AE017282">
    <property type="protein sequence ID" value="AAU90972.1"/>
    <property type="molecule type" value="Genomic_DNA"/>
</dbReference>
<dbReference type="GeneID" id="88225102"/>
<dbReference type="HOGENOM" id="CLU_125374_0_0_6"/>
<protein>
    <recommendedName>
        <fullName evidence="3">DUF3486 family protein</fullName>
    </recommendedName>
</protein>
<dbReference type="Pfam" id="PF11985">
    <property type="entry name" value="Phage_Mu_Gp27"/>
    <property type="match status" value="1"/>
</dbReference>
<dbReference type="InterPro" id="IPR021874">
    <property type="entry name" value="Phage_Mu_Gp27"/>
</dbReference>
<dbReference type="eggNOG" id="ENOG502Z8Y4">
    <property type="taxonomic scope" value="Bacteria"/>
</dbReference>
<dbReference type="STRING" id="243233.MCA2934"/>
<evidence type="ECO:0000313" key="1">
    <source>
        <dbReference type="EMBL" id="AAU90972.1"/>
    </source>
</evidence>
<sequence>MPPRSSVYQLPPEVQEELNTRLVGSGFGGYRDLSAWLKDQGYHISKSALHSYGQEFELEFKSSMEAAFTVEKLSKALVAQRDDSEAAMLEAAAMVGQEILLKLMIALRQAESDPTKAAKTISLATRSLADLGRMTLDQKKWQDQLRKQLQEEAGAKLDRLEAGARAGKGKLDAETLRIVRQEVYGLA</sequence>
<name>Q602X4_METCA</name>
<dbReference type="RefSeq" id="WP_010962128.1">
    <property type="nucleotide sequence ID" value="NC_002977.6"/>
</dbReference>
<accession>Q602X4</accession>
<dbReference type="AlphaFoldDB" id="Q602X4"/>
<evidence type="ECO:0000313" key="2">
    <source>
        <dbReference type="Proteomes" id="UP000006821"/>
    </source>
</evidence>
<reference evidence="1 2" key="1">
    <citation type="journal article" date="2004" name="PLoS Biol.">
        <title>Genomic insights into methanotrophy: the complete genome sequence of Methylococcus capsulatus (Bath).</title>
        <authorList>
            <person name="Ward N.L."/>
            <person name="Larsen O."/>
            <person name="Sakwa J."/>
            <person name="Bruseth L."/>
            <person name="Khouri H.M."/>
            <person name="Durkin A.S."/>
            <person name="Dimitrov G."/>
            <person name="Jiang L."/>
            <person name="Scanlan D."/>
            <person name="Kang K.H."/>
            <person name="Lewis M.R."/>
            <person name="Nelson K.E."/>
            <person name="Methe B.A."/>
            <person name="Wu M."/>
            <person name="Heidelberg J.F."/>
            <person name="Paulsen I.T."/>
            <person name="Fouts D.E."/>
            <person name="Ravel J."/>
            <person name="Tettelin H."/>
            <person name="Ren Q."/>
            <person name="Read T.D."/>
            <person name="DeBoy R.T."/>
            <person name="Seshadri R."/>
            <person name="Salzberg S.L."/>
            <person name="Jensen H.B."/>
            <person name="Birkeland N.K."/>
            <person name="Nelson W.C."/>
            <person name="Dodson R.J."/>
            <person name="Grindhaug S.H."/>
            <person name="Holt I.E."/>
            <person name="Eidhammer I."/>
            <person name="Jonasen I."/>
            <person name="Vanaken S."/>
            <person name="Utterback T.R."/>
            <person name="Feldblyum T.V."/>
            <person name="Fraser C.M."/>
            <person name="Lillehaug J.R."/>
            <person name="Eisen J.A."/>
        </authorList>
    </citation>
    <scope>NUCLEOTIDE SEQUENCE [LARGE SCALE GENOMIC DNA]</scope>
    <source>
        <strain evidence="2">ATCC 33009 / NCIMB 11132 / Bath</strain>
    </source>
</reference>
<evidence type="ECO:0008006" key="3">
    <source>
        <dbReference type="Google" id="ProtNLM"/>
    </source>
</evidence>
<organism evidence="1 2">
    <name type="scientific">Methylococcus capsulatus (strain ATCC 33009 / NCIMB 11132 / Bath)</name>
    <dbReference type="NCBI Taxonomy" id="243233"/>
    <lineage>
        <taxon>Bacteria</taxon>
        <taxon>Pseudomonadati</taxon>
        <taxon>Pseudomonadota</taxon>
        <taxon>Gammaproteobacteria</taxon>
        <taxon>Methylococcales</taxon>
        <taxon>Methylococcaceae</taxon>
        <taxon>Methylococcus</taxon>
    </lineage>
</organism>
<dbReference type="KEGG" id="mca:MCA2934"/>